<feature type="compositionally biased region" description="Polar residues" evidence="2">
    <location>
        <begin position="530"/>
        <end position="541"/>
    </location>
</feature>
<reference evidence="4 5" key="1">
    <citation type="submission" date="2021-02" db="EMBL/GenBank/DDBJ databases">
        <title>Genome assembly of Pseudopithomyces chartarum.</title>
        <authorList>
            <person name="Jauregui R."/>
            <person name="Singh J."/>
            <person name="Voisey C."/>
        </authorList>
    </citation>
    <scope>NUCLEOTIDE SEQUENCE [LARGE SCALE GENOMIC DNA]</scope>
    <source>
        <strain evidence="4 5">AGR01</strain>
    </source>
</reference>
<dbReference type="GO" id="GO:0008270">
    <property type="term" value="F:zinc ion binding"/>
    <property type="evidence" value="ECO:0007669"/>
    <property type="project" value="UniProtKB-KW"/>
</dbReference>
<proteinExistence type="predicted"/>
<comment type="caution">
    <text evidence="4">The sequence shown here is derived from an EMBL/GenBank/DDBJ whole genome shotgun (WGS) entry which is preliminary data.</text>
</comment>
<feature type="domain" description="C2H2-type" evidence="3">
    <location>
        <begin position="223"/>
        <end position="253"/>
    </location>
</feature>
<feature type="region of interest" description="Disordered" evidence="2">
    <location>
        <begin position="100"/>
        <end position="172"/>
    </location>
</feature>
<gene>
    <name evidence="4" type="ORF">GRF29_69g463108</name>
</gene>
<keyword evidence="5" id="KW-1185">Reference proteome</keyword>
<feature type="region of interest" description="Disordered" evidence="2">
    <location>
        <begin position="440"/>
        <end position="464"/>
    </location>
</feature>
<evidence type="ECO:0000256" key="2">
    <source>
        <dbReference type="SAM" id="MobiDB-lite"/>
    </source>
</evidence>
<dbReference type="PROSITE" id="PS00028">
    <property type="entry name" value="ZINC_FINGER_C2H2_1"/>
    <property type="match status" value="1"/>
</dbReference>
<feature type="region of interest" description="Disordered" evidence="2">
    <location>
        <begin position="614"/>
        <end position="661"/>
    </location>
</feature>
<feature type="compositionally biased region" description="Pro residues" evidence="2">
    <location>
        <begin position="510"/>
        <end position="521"/>
    </location>
</feature>
<name>A0AAN6M0V5_9PLEO</name>
<feature type="compositionally biased region" description="Low complexity" evidence="2">
    <location>
        <begin position="497"/>
        <end position="509"/>
    </location>
</feature>
<dbReference type="PANTHER" id="PTHR35391">
    <property type="entry name" value="C2H2-TYPE DOMAIN-CONTAINING PROTEIN-RELATED"/>
    <property type="match status" value="1"/>
</dbReference>
<dbReference type="EMBL" id="WVTA01000006">
    <property type="protein sequence ID" value="KAK3209010.1"/>
    <property type="molecule type" value="Genomic_DNA"/>
</dbReference>
<dbReference type="PROSITE" id="PS50157">
    <property type="entry name" value="ZINC_FINGER_C2H2_2"/>
    <property type="match status" value="1"/>
</dbReference>
<dbReference type="Gene3D" id="3.30.160.60">
    <property type="entry name" value="Classic Zinc Finger"/>
    <property type="match status" value="1"/>
</dbReference>
<evidence type="ECO:0000256" key="1">
    <source>
        <dbReference type="PROSITE-ProRule" id="PRU00042"/>
    </source>
</evidence>
<evidence type="ECO:0000259" key="3">
    <source>
        <dbReference type="PROSITE" id="PS50157"/>
    </source>
</evidence>
<keyword evidence="1" id="KW-0479">Metal-binding</keyword>
<dbReference type="SMART" id="SM00355">
    <property type="entry name" value="ZnF_C2H2"/>
    <property type="match status" value="3"/>
</dbReference>
<feature type="region of interest" description="Disordered" evidence="2">
    <location>
        <begin position="37"/>
        <end position="80"/>
    </location>
</feature>
<feature type="region of interest" description="Disordered" evidence="2">
    <location>
        <begin position="481"/>
        <end position="542"/>
    </location>
</feature>
<feature type="compositionally biased region" description="Low complexity" evidence="2">
    <location>
        <begin position="100"/>
        <end position="114"/>
    </location>
</feature>
<feature type="compositionally biased region" description="Low complexity" evidence="2">
    <location>
        <begin position="40"/>
        <end position="71"/>
    </location>
</feature>
<keyword evidence="1" id="KW-0862">Zinc</keyword>
<sequence>MNDNLDIDDESMRHIEALLARHRPDMIHRMFQQAMESRRSSVASSHTASSISTTASSGSSFRSPAPSFRTSTTTSYHSRLSMQSNLSTSTLSSTMSSVAPSIASSTSSISSRSRAPSRRTEPRSYPASLDPTRPSLDPTRPVPSVLTPTSDMDSPIDTKQESFTPTDEDMSIASFPTDRGASQTGESFMFCTYCAEAKTLKTFKAKSDWKKHEMRMHETGEDWPCLVNGCNRIFDRQKDFVKHHQRYHSGRPLPSLTDIGIQLLPRRVFGCGFDKCKEVSIGWDERCDHVAKHMKNGSTFDQWKYSNVIRNLIRQEALHDTWKEMIACLNERLRESRSQISWCPDNTRVLRQKLQCCDLRPSREEVLITALSLRSDVALDPTLQQPPLGFVTPSRDSVPNVDKLSREQRMHILIGNPNASISRSRLAAVNAALLRASNASPSISNFDCGSSPFDDGPDPDASSRRISYMDIDTSESYLDMSQQPIPDIPMSNPGAQPQPQSQPQPQQQQQPPPPPPQPHSQPPLIETDYVQPTSNPLNQFYPSYFDAPPQIEESNYYERPSLGQMISKPLQRIGSRLSRHGTPGSRPISQPDHRIMTSDMTPEFSIQSPVQMGRGFPHQHHPSSMHVQQYPSAADAQHHHHHHQQQQQQHHEQQLLFTSTM</sequence>
<dbReference type="PANTHER" id="PTHR35391:SF3">
    <property type="entry name" value="FINGER DOMAIN PROTEIN, PUTATIVE (AFU_ORTHOLOGUE AFUA_8G04300)-RELATED"/>
    <property type="match status" value="1"/>
</dbReference>
<protein>
    <recommendedName>
        <fullName evidence="3">C2H2-type domain-containing protein</fullName>
    </recommendedName>
</protein>
<evidence type="ECO:0000313" key="5">
    <source>
        <dbReference type="Proteomes" id="UP001280581"/>
    </source>
</evidence>
<organism evidence="4 5">
    <name type="scientific">Pseudopithomyces chartarum</name>
    <dbReference type="NCBI Taxonomy" id="1892770"/>
    <lineage>
        <taxon>Eukaryota</taxon>
        <taxon>Fungi</taxon>
        <taxon>Dikarya</taxon>
        <taxon>Ascomycota</taxon>
        <taxon>Pezizomycotina</taxon>
        <taxon>Dothideomycetes</taxon>
        <taxon>Pleosporomycetidae</taxon>
        <taxon>Pleosporales</taxon>
        <taxon>Massarineae</taxon>
        <taxon>Didymosphaeriaceae</taxon>
        <taxon>Pseudopithomyces</taxon>
    </lineage>
</organism>
<evidence type="ECO:0000313" key="4">
    <source>
        <dbReference type="EMBL" id="KAK3209010.1"/>
    </source>
</evidence>
<dbReference type="AlphaFoldDB" id="A0AAN6M0V5"/>
<dbReference type="InterPro" id="IPR013087">
    <property type="entry name" value="Znf_C2H2_type"/>
</dbReference>
<dbReference type="Proteomes" id="UP001280581">
    <property type="component" value="Unassembled WGS sequence"/>
</dbReference>
<accession>A0AAN6M0V5</accession>
<keyword evidence="1" id="KW-0863">Zinc-finger</keyword>